<evidence type="ECO:0000256" key="4">
    <source>
        <dbReference type="ARBA" id="ARBA00023163"/>
    </source>
</evidence>
<name>A0A1W6ZBU6_9BORD</name>
<reference evidence="6 7" key="1">
    <citation type="submission" date="2017-05" db="EMBL/GenBank/DDBJ databases">
        <title>Complete and WGS of Bordetella genogroups.</title>
        <authorList>
            <person name="Spilker T."/>
            <person name="LiPuma J."/>
        </authorList>
    </citation>
    <scope>NUCLEOTIDE SEQUENCE [LARGE SCALE GENOMIC DNA]</scope>
    <source>
        <strain evidence="6 7">AU7206</strain>
    </source>
</reference>
<dbReference type="KEGG" id="bgm:CAL15_10960"/>
<dbReference type="GO" id="GO:0003700">
    <property type="term" value="F:DNA-binding transcription factor activity"/>
    <property type="evidence" value="ECO:0007669"/>
    <property type="project" value="InterPro"/>
</dbReference>
<dbReference type="InterPro" id="IPR005119">
    <property type="entry name" value="LysR_subst-bd"/>
</dbReference>
<sequence>MASVSTHMESLMSLDLRHLRQFVAIAELGSYRRAAESLHIAQPALSVSIQKLEHAVGVQLLERGARGVALTAAGEALMGDARRALFHADQARRAARRVALGELGRLRLGFVGSATYMLLPRCLPAFRERYPDVQLELREDSTTGLVASLRANELDAGLVRGPLADDPALASWVVERDDLILALPAGHPLASGDTIPLQQVRSESFVMYAPAKVPGLHGVATALCAKAGFSPRVSQEAIQVQTLVSLVASGLGLALVPGVTRAYSTPHVVFRPIADADARGALSLSLVTLSDTPCMPVLRLRDSILQTQQAAAGQEDWASAAWRCAG</sequence>
<protein>
    <submittedName>
        <fullName evidence="6">LysR family transcriptional regulator</fullName>
    </submittedName>
</protein>
<dbReference type="InterPro" id="IPR036390">
    <property type="entry name" value="WH_DNA-bd_sf"/>
</dbReference>
<evidence type="ECO:0000256" key="1">
    <source>
        <dbReference type="ARBA" id="ARBA00009437"/>
    </source>
</evidence>
<dbReference type="Pfam" id="PF03466">
    <property type="entry name" value="LysR_substrate"/>
    <property type="match status" value="1"/>
</dbReference>
<dbReference type="EMBL" id="CP021111">
    <property type="protein sequence ID" value="ARP94858.1"/>
    <property type="molecule type" value="Genomic_DNA"/>
</dbReference>
<keyword evidence="3" id="KW-0238">DNA-binding</keyword>
<dbReference type="PRINTS" id="PR00039">
    <property type="entry name" value="HTHLYSR"/>
</dbReference>
<gene>
    <name evidence="6" type="ORF">CAL15_10960</name>
</gene>
<proteinExistence type="inferred from homology"/>
<dbReference type="Gene3D" id="1.10.10.10">
    <property type="entry name" value="Winged helix-like DNA-binding domain superfamily/Winged helix DNA-binding domain"/>
    <property type="match status" value="1"/>
</dbReference>
<dbReference type="GO" id="GO:0003677">
    <property type="term" value="F:DNA binding"/>
    <property type="evidence" value="ECO:0007669"/>
    <property type="project" value="UniProtKB-KW"/>
</dbReference>
<dbReference type="Proteomes" id="UP000194161">
    <property type="component" value="Chromosome"/>
</dbReference>
<keyword evidence="7" id="KW-1185">Reference proteome</keyword>
<dbReference type="FunFam" id="1.10.10.10:FF:000001">
    <property type="entry name" value="LysR family transcriptional regulator"/>
    <property type="match status" value="1"/>
</dbReference>
<dbReference type="PANTHER" id="PTHR30346:SF0">
    <property type="entry name" value="HCA OPERON TRANSCRIPTIONAL ACTIVATOR HCAR"/>
    <property type="match status" value="1"/>
</dbReference>
<evidence type="ECO:0000259" key="5">
    <source>
        <dbReference type="PROSITE" id="PS50931"/>
    </source>
</evidence>
<dbReference type="SUPFAM" id="SSF53850">
    <property type="entry name" value="Periplasmic binding protein-like II"/>
    <property type="match status" value="1"/>
</dbReference>
<dbReference type="PROSITE" id="PS50931">
    <property type="entry name" value="HTH_LYSR"/>
    <property type="match status" value="1"/>
</dbReference>
<evidence type="ECO:0000256" key="3">
    <source>
        <dbReference type="ARBA" id="ARBA00023125"/>
    </source>
</evidence>
<dbReference type="OrthoDB" id="9157176at2"/>
<dbReference type="GO" id="GO:0032993">
    <property type="term" value="C:protein-DNA complex"/>
    <property type="evidence" value="ECO:0007669"/>
    <property type="project" value="TreeGrafter"/>
</dbReference>
<dbReference type="InterPro" id="IPR000847">
    <property type="entry name" value="LysR_HTH_N"/>
</dbReference>
<dbReference type="Gene3D" id="3.40.190.10">
    <property type="entry name" value="Periplasmic binding protein-like II"/>
    <property type="match status" value="2"/>
</dbReference>
<keyword evidence="4" id="KW-0804">Transcription</keyword>
<evidence type="ECO:0000313" key="7">
    <source>
        <dbReference type="Proteomes" id="UP000194161"/>
    </source>
</evidence>
<dbReference type="AlphaFoldDB" id="A0A1W6ZBU6"/>
<accession>A0A1W6ZBU6</accession>
<organism evidence="6 7">
    <name type="scientific">Bordetella genomosp. 13</name>
    <dbReference type="NCBI Taxonomy" id="463040"/>
    <lineage>
        <taxon>Bacteria</taxon>
        <taxon>Pseudomonadati</taxon>
        <taxon>Pseudomonadota</taxon>
        <taxon>Betaproteobacteria</taxon>
        <taxon>Burkholderiales</taxon>
        <taxon>Alcaligenaceae</taxon>
        <taxon>Bordetella</taxon>
    </lineage>
</organism>
<keyword evidence="2" id="KW-0805">Transcription regulation</keyword>
<dbReference type="PANTHER" id="PTHR30346">
    <property type="entry name" value="TRANSCRIPTIONAL DUAL REGULATOR HCAR-RELATED"/>
    <property type="match status" value="1"/>
</dbReference>
<dbReference type="SUPFAM" id="SSF46785">
    <property type="entry name" value="Winged helix' DNA-binding domain"/>
    <property type="match status" value="1"/>
</dbReference>
<feature type="domain" description="HTH lysR-type" evidence="5">
    <location>
        <begin position="14"/>
        <end position="71"/>
    </location>
</feature>
<evidence type="ECO:0000313" key="6">
    <source>
        <dbReference type="EMBL" id="ARP94858.1"/>
    </source>
</evidence>
<comment type="similarity">
    <text evidence="1">Belongs to the LysR transcriptional regulatory family.</text>
</comment>
<dbReference type="Pfam" id="PF00126">
    <property type="entry name" value="HTH_1"/>
    <property type="match status" value="1"/>
</dbReference>
<dbReference type="CDD" id="cd08414">
    <property type="entry name" value="PBP2_LTTR_aromatics_like"/>
    <property type="match status" value="1"/>
</dbReference>
<dbReference type="InterPro" id="IPR036388">
    <property type="entry name" value="WH-like_DNA-bd_sf"/>
</dbReference>
<evidence type="ECO:0000256" key="2">
    <source>
        <dbReference type="ARBA" id="ARBA00023015"/>
    </source>
</evidence>
<dbReference type="STRING" id="463040.CAL15_10960"/>